<reference evidence="1" key="1">
    <citation type="submission" date="2022-04" db="EMBL/GenBank/DDBJ databases">
        <title>Genome of the entomopathogenic fungus Entomophthora muscae.</title>
        <authorList>
            <person name="Elya C."/>
            <person name="Lovett B.R."/>
            <person name="Lee E."/>
            <person name="Macias A.M."/>
            <person name="Hajek A.E."/>
            <person name="De Bivort B.L."/>
            <person name="Kasson M.T."/>
            <person name="De Fine Licht H.H."/>
            <person name="Stajich J.E."/>
        </authorList>
    </citation>
    <scope>NUCLEOTIDE SEQUENCE</scope>
    <source>
        <strain evidence="1">Berkeley</strain>
    </source>
</reference>
<accession>A0ACC2TX95</accession>
<evidence type="ECO:0000313" key="2">
    <source>
        <dbReference type="Proteomes" id="UP001165960"/>
    </source>
</evidence>
<evidence type="ECO:0000313" key="1">
    <source>
        <dbReference type="EMBL" id="KAJ9079145.1"/>
    </source>
</evidence>
<sequence length="886" mass="99254">MSIVKAKVIEKDIERARLNGNWGALPELARRFRKHEPTGAALQHLALAEHALDQALEDVDYGLYYSDHPHELRKPRILTTKAAISKVLEDVEEAIEAAGPGTELFKQATIIKAKAYFLAGEYQDALDILNPIEPLDSSASSQLTGYSKILYIQALVMEGLCQEFDPDNAFQALQYYEAAGQIISQPCASEGDDKTNIEFQKSAEDALYRIPLLQIRAGQLQKAVASFRQYFTESGLWAKSFRTHKQLVILRYFLVVLAQLYQRGEHVPCISSPGVPTPESQSMMSIYSPEAFRDELSNIQTRYEALVYTLDDFPKADVVNFRILDMADTFVSNWALLKNSRAIDTKNLAESLYRATKHTYQSPRLLRHLTTVLIALGEYDEARLAMEAYVQRIEKAVVPCILDATQEQESFSEFTLDPVEIKFRRGIQPTDKERLADVVANYLVGARLCIQEFEQYERAVELAEMAIAHGQERPNHHNQLMSRANQYLGVALGYLSMQADNPSTRTKFHEQSLSALTKAIMIDADNWEGHFFLALQLAEGRDIKESISSVKRSIELQPVYAPSWHLLVLLLSCQKQFSQAVSVCELAIREAEHSAELEAESNGGDSGLGLLTTNLDGEDLLSLKRTLNLLQDTALGTKVAINHHGSLFALYAKVYGSTEPKDSPTEDPPKTMSGTFPRVRDSNLRPGSVANTIGHATLPCLVKARGLTPSYGLYVSTRSLPRLLSRRKQGIHVLVGLWLHSAEAYRRLGRFEDARLAVEEAEQVDATSPDVWCQYGKNHLSQKLYEAAHTSLQRALLLDPEHTESLITLAQYYIDKNELGQAEACLRSVSSGPGWHSARGWFLLGKVYRLTQRAKQAQSCMLYALDLDLAAPVRPFHILRSLRNLS</sequence>
<dbReference type="Proteomes" id="UP001165960">
    <property type="component" value="Unassembled WGS sequence"/>
</dbReference>
<keyword evidence="2" id="KW-1185">Reference proteome</keyword>
<proteinExistence type="predicted"/>
<comment type="caution">
    <text evidence="1">The sequence shown here is derived from an EMBL/GenBank/DDBJ whole genome shotgun (WGS) entry which is preliminary data.</text>
</comment>
<gene>
    <name evidence="1" type="ORF">DSO57_1038550</name>
</gene>
<organism evidence="1 2">
    <name type="scientific">Entomophthora muscae</name>
    <dbReference type="NCBI Taxonomy" id="34485"/>
    <lineage>
        <taxon>Eukaryota</taxon>
        <taxon>Fungi</taxon>
        <taxon>Fungi incertae sedis</taxon>
        <taxon>Zoopagomycota</taxon>
        <taxon>Entomophthoromycotina</taxon>
        <taxon>Entomophthoromycetes</taxon>
        <taxon>Entomophthorales</taxon>
        <taxon>Entomophthoraceae</taxon>
        <taxon>Entomophthora</taxon>
    </lineage>
</organism>
<dbReference type="EMBL" id="QTSX02001920">
    <property type="protein sequence ID" value="KAJ9079145.1"/>
    <property type="molecule type" value="Genomic_DNA"/>
</dbReference>
<name>A0ACC2TX95_9FUNG</name>
<protein>
    <submittedName>
        <fullName evidence="1">Uncharacterized protein</fullName>
    </submittedName>
</protein>